<dbReference type="Pfam" id="PF17183">
    <property type="entry name" value="Get5_C"/>
    <property type="match status" value="1"/>
</dbReference>
<proteinExistence type="predicted"/>
<organism evidence="3 4">
    <name type="scientific">Friedmanniomyces simplex</name>
    <dbReference type="NCBI Taxonomy" id="329884"/>
    <lineage>
        <taxon>Eukaryota</taxon>
        <taxon>Fungi</taxon>
        <taxon>Dikarya</taxon>
        <taxon>Ascomycota</taxon>
        <taxon>Pezizomycotina</taxon>
        <taxon>Dothideomycetes</taxon>
        <taxon>Dothideomycetidae</taxon>
        <taxon>Mycosphaerellales</taxon>
        <taxon>Teratosphaeriaceae</taxon>
        <taxon>Friedmanniomyces</taxon>
    </lineage>
</organism>
<feature type="domain" description="Ubiquitin-like" evidence="2">
    <location>
        <begin position="104"/>
        <end position="181"/>
    </location>
</feature>
<dbReference type="PROSITE" id="PS50053">
    <property type="entry name" value="UBIQUITIN_2"/>
    <property type="match status" value="1"/>
</dbReference>
<comment type="caution">
    <text evidence="3">The sequence shown here is derived from an EMBL/GenBank/DDBJ whole genome shotgun (WGS) entry which is preliminary data.</text>
</comment>
<dbReference type="Proteomes" id="UP000309340">
    <property type="component" value="Unassembled WGS sequence"/>
</dbReference>
<dbReference type="AlphaFoldDB" id="A0A4U0WFE7"/>
<dbReference type="InterPro" id="IPR024737">
    <property type="entry name" value="Get5_N"/>
</dbReference>
<dbReference type="EMBL" id="NAJQ01001279">
    <property type="protein sequence ID" value="TKA61093.1"/>
    <property type="molecule type" value="Genomic_DNA"/>
</dbReference>
<evidence type="ECO:0000256" key="1">
    <source>
        <dbReference type="SAM" id="MobiDB-lite"/>
    </source>
</evidence>
<keyword evidence="4" id="KW-1185">Reference proteome</keyword>
<name>A0A4U0WFE7_9PEZI</name>
<dbReference type="InterPro" id="IPR049256">
    <property type="entry name" value="Get5_C"/>
</dbReference>
<dbReference type="SUPFAM" id="SSF54236">
    <property type="entry name" value="Ubiquitin-like"/>
    <property type="match status" value="1"/>
</dbReference>
<dbReference type="Gene3D" id="1.10.286.70">
    <property type="entry name" value="Get5 dimerization domain"/>
    <property type="match status" value="1"/>
</dbReference>
<evidence type="ECO:0000313" key="3">
    <source>
        <dbReference type="EMBL" id="TKA61093.1"/>
    </source>
</evidence>
<protein>
    <recommendedName>
        <fullName evidence="2">Ubiquitin-like domain-containing protein</fullName>
    </recommendedName>
</protein>
<dbReference type="InterPro" id="IPR029071">
    <property type="entry name" value="Ubiquitin-like_domsf"/>
</dbReference>
<reference evidence="3 4" key="1">
    <citation type="submission" date="2017-03" db="EMBL/GenBank/DDBJ databases">
        <title>Genomes of endolithic fungi from Antarctica.</title>
        <authorList>
            <person name="Coleine C."/>
            <person name="Masonjones S."/>
            <person name="Stajich J.E."/>
        </authorList>
    </citation>
    <scope>NUCLEOTIDE SEQUENCE [LARGE SCALE GENOMIC DNA]</scope>
    <source>
        <strain evidence="3 4">CCFEE 5184</strain>
    </source>
</reference>
<dbReference type="InterPro" id="IPR000626">
    <property type="entry name" value="Ubiquitin-like_dom"/>
</dbReference>
<dbReference type="Pfam" id="PF12754">
    <property type="entry name" value="Get5_N"/>
    <property type="match status" value="1"/>
</dbReference>
<evidence type="ECO:0000259" key="2">
    <source>
        <dbReference type="PROSITE" id="PS50053"/>
    </source>
</evidence>
<evidence type="ECO:0000313" key="4">
    <source>
        <dbReference type="Proteomes" id="UP000309340"/>
    </source>
</evidence>
<accession>A0A4U0WFE7</accession>
<feature type="region of interest" description="Disordered" evidence="1">
    <location>
        <begin position="182"/>
        <end position="240"/>
    </location>
</feature>
<dbReference type="STRING" id="329884.A0A4U0WFE7"/>
<gene>
    <name evidence="3" type="ORF">B0A55_11046</name>
</gene>
<dbReference type="OrthoDB" id="5366541at2759"/>
<dbReference type="Gene3D" id="3.10.20.90">
    <property type="entry name" value="Phosphatidylinositol 3-kinase Catalytic Subunit, Chain A, domain 1"/>
    <property type="match status" value="1"/>
</dbReference>
<sequence>MFRFGLLFAPRSYLQPTRSTTTLAFFTEDTLYSHFQQTIMSEVSFAKSFLATLDKRAIKLPADHVSDAKKYPAQSPFTLPRQTHPFPRKNAPFTASQQAMQKIVTATLKPMRGGETVTVSDLTLTSTIHNVKTSYAQQSGQQQDKIKLLLNKKPAADLKTLQELGVEGETVEFSVMLMGGGGGSAATTPAVEKSEPVMSAPASAPPAEDKMEIDSHAPAPSSEKAQAEADGKADAQSGTVEEMLKGEEFWSDLKGFLAQRLRDDGAGDKLAKVFRDAYGRR</sequence>